<dbReference type="InterPro" id="IPR038662">
    <property type="entry name" value="ATP_synth_F0_csu_sf"/>
</dbReference>
<comment type="caution">
    <text evidence="4">The sequence shown here is derived from an EMBL/GenBank/DDBJ whole genome shotgun (WGS) entry which is preliminary data.</text>
</comment>
<keyword evidence="3" id="KW-0472">Membrane</keyword>
<feature type="transmembrane region" description="Helical" evidence="3">
    <location>
        <begin position="105"/>
        <end position="133"/>
    </location>
</feature>
<dbReference type="SUPFAM" id="SSF81333">
    <property type="entry name" value="F1F0 ATP synthase subunit C"/>
    <property type="match status" value="1"/>
</dbReference>
<dbReference type="AlphaFoldDB" id="A0A494YRH6"/>
<dbReference type="Gene3D" id="1.20.20.10">
    <property type="entry name" value="F1F0 ATP synthase subunit C"/>
    <property type="match status" value="1"/>
</dbReference>
<dbReference type="GO" id="GO:1902600">
    <property type="term" value="P:proton transmembrane transport"/>
    <property type="evidence" value="ECO:0007669"/>
    <property type="project" value="UniProtKB-KW"/>
</dbReference>
<dbReference type="RefSeq" id="WP_121134641.1">
    <property type="nucleotide sequence ID" value="NZ_JBHUFK010000049.1"/>
</dbReference>
<keyword evidence="3" id="KW-1133">Transmembrane helix</keyword>
<name>A0A494YRH6_9BACI</name>
<evidence type="ECO:0000256" key="3">
    <source>
        <dbReference type="SAM" id="Phobius"/>
    </source>
</evidence>
<dbReference type="InterPro" id="IPR035921">
    <property type="entry name" value="F/V-ATP_Csub_sf"/>
</dbReference>
<feature type="transmembrane region" description="Helical" evidence="3">
    <location>
        <begin position="6"/>
        <end position="23"/>
    </location>
</feature>
<evidence type="ECO:0000256" key="1">
    <source>
        <dbReference type="ARBA" id="ARBA00022781"/>
    </source>
</evidence>
<evidence type="ECO:0000256" key="2">
    <source>
        <dbReference type="ARBA" id="ARBA00023065"/>
    </source>
</evidence>
<gene>
    <name evidence="4" type="ORF">D8M05_19145</name>
</gene>
<sequence>MVTYIFVLAAAIAVFGITTVFRVNINKIKENPELLQKAQTNLFIGAALSESIPILLIVYGFIKMEQVSSIEELFIPAIIILFLMAYAVITVLLQSKIDVDEDKKGLIRSFSFIGIALINAIPIISLVALFMMAP</sequence>
<evidence type="ECO:0000313" key="5">
    <source>
        <dbReference type="Proteomes" id="UP000281813"/>
    </source>
</evidence>
<accession>A0A494YRH6</accession>
<protein>
    <recommendedName>
        <fullName evidence="6">F0F1 ATP synthase subunit C</fullName>
    </recommendedName>
</protein>
<keyword evidence="1" id="KW-0375">Hydrogen ion transport</keyword>
<dbReference type="EMBL" id="RBZO01000052">
    <property type="protein sequence ID" value="RKQ11954.1"/>
    <property type="molecule type" value="Genomic_DNA"/>
</dbReference>
<evidence type="ECO:0000313" key="4">
    <source>
        <dbReference type="EMBL" id="RKQ11954.1"/>
    </source>
</evidence>
<evidence type="ECO:0008006" key="6">
    <source>
        <dbReference type="Google" id="ProtNLM"/>
    </source>
</evidence>
<dbReference type="OrthoDB" id="2875882at2"/>
<reference evidence="4 5" key="1">
    <citation type="journal article" date="2015" name="Antonie Van Leeuwenhoek">
        <title>Oceanobacillus bengalensis sp. nov., a bacterium isolated from seawater of the Bay of Bengal.</title>
        <authorList>
            <person name="Yongchang O."/>
            <person name="Xiang W."/>
            <person name="Wang G."/>
        </authorList>
    </citation>
    <scope>NUCLEOTIDE SEQUENCE [LARGE SCALE GENOMIC DNA]</scope>
    <source>
        <strain evidence="4 5">MCCC 1K00260</strain>
    </source>
</reference>
<dbReference type="Proteomes" id="UP000281813">
    <property type="component" value="Unassembled WGS sequence"/>
</dbReference>
<keyword evidence="2" id="KW-0813">Transport</keyword>
<organism evidence="4 5">
    <name type="scientific">Oceanobacillus bengalensis</name>
    <dbReference type="NCBI Taxonomy" id="1435466"/>
    <lineage>
        <taxon>Bacteria</taxon>
        <taxon>Bacillati</taxon>
        <taxon>Bacillota</taxon>
        <taxon>Bacilli</taxon>
        <taxon>Bacillales</taxon>
        <taxon>Bacillaceae</taxon>
        <taxon>Oceanobacillus</taxon>
    </lineage>
</organism>
<keyword evidence="3" id="KW-0812">Transmembrane</keyword>
<feature type="transmembrane region" description="Helical" evidence="3">
    <location>
        <begin position="74"/>
        <end position="93"/>
    </location>
</feature>
<feature type="transmembrane region" description="Helical" evidence="3">
    <location>
        <begin position="43"/>
        <end position="62"/>
    </location>
</feature>
<keyword evidence="5" id="KW-1185">Reference proteome</keyword>
<proteinExistence type="predicted"/>
<keyword evidence="2" id="KW-0406">Ion transport</keyword>